<reference evidence="4 5" key="1">
    <citation type="submission" date="2017-11" db="EMBL/GenBank/DDBJ databases">
        <title>De novo assembly and phasing of dikaryotic genomes from two isolates of Puccinia coronata f. sp. avenae, the causal agent of oat crown rust.</title>
        <authorList>
            <person name="Miller M.E."/>
            <person name="Zhang Y."/>
            <person name="Omidvar V."/>
            <person name="Sperschneider J."/>
            <person name="Schwessinger B."/>
            <person name="Raley C."/>
            <person name="Palmer J.M."/>
            <person name="Garnica D."/>
            <person name="Upadhyaya N."/>
            <person name="Rathjen J."/>
            <person name="Taylor J.M."/>
            <person name="Park R.F."/>
            <person name="Dodds P.N."/>
            <person name="Hirsch C.D."/>
            <person name="Kianian S.F."/>
            <person name="Figueroa M."/>
        </authorList>
    </citation>
    <scope>NUCLEOTIDE SEQUENCE [LARGE SCALE GENOMIC DNA]</scope>
    <source>
        <strain evidence="4">12SD80</strain>
    </source>
</reference>
<dbReference type="Pfam" id="PF25597">
    <property type="entry name" value="SH3_retrovirus"/>
    <property type="match status" value="1"/>
</dbReference>
<dbReference type="CDD" id="cd09272">
    <property type="entry name" value="RNase_HI_RT_Ty1"/>
    <property type="match status" value="1"/>
</dbReference>
<feature type="region of interest" description="Disordered" evidence="1">
    <location>
        <begin position="52"/>
        <end position="104"/>
    </location>
</feature>
<sequence length="638" mass="73011">MVGYDNNSKAYRLLDSESKKIVISRNVIFDEKVFPFRTNNVQLPEPTFNADVSNSLFQSPSGSTTPERVSGEEGSGTNEREEENPEHTEQLPEINQTNNNHPPVLASHIPIAFSRPSRSCGKPNYYGNPVAHLSKHNSDEPTYKQALSSPDRQQWLDAMQEEFNSLTQHNVGRLVDIPNGAHVIGGMWQLKIKRDQFGEIIKYKARWVAFGNHQIPGIDFDQTYASVGLSDTLWILFTLAVHQDHEMEQFDIATAFLNGRMEHDVYIRQVTGFEHPQYPNRVIRLDQSLYGTRQAHRQFNTDLKEKLLSLRFKNSLDDDSLYIFREGSEFIYIHMHVDNGLVFSNSKVLLSHFKHQFSQIYTLKWNNSPSLHLGLKITRNRSNNTITLSQEHYLKDVLHRFGMEHSNGNTTPLPNNLSLEKASVINNELPYQQAIGCLSYAAISTRPDITYAVNYLARFSSCYDHTHWAAVKHLLRYIKGTIDRGIIFSKTDESATKISAYTDADYDSSEYMVISDAAKHILWMRRMICTILHTPIEPADIITDVDIFNDNNGAVFLSQESAINHRSKHIDIRYHFIRELVKSYRIKTQQIDTKAMPADMLTKNAGAIVINRCCKLINNLSKNEYIRRNAEQGGLLDS</sequence>
<dbReference type="InterPro" id="IPR043502">
    <property type="entry name" value="DNA/RNA_pol_sf"/>
</dbReference>
<dbReference type="InterPro" id="IPR057670">
    <property type="entry name" value="SH3_retrovirus"/>
</dbReference>
<name>A0A2N5UBA1_9BASI</name>
<evidence type="ECO:0000259" key="3">
    <source>
        <dbReference type="Pfam" id="PF25597"/>
    </source>
</evidence>
<evidence type="ECO:0000256" key="1">
    <source>
        <dbReference type="SAM" id="MobiDB-lite"/>
    </source>
</evidence>
<comment type="caution">
    <text evidence="4">The sequence shown here is derived from an EMBL/GenBank/DDBJ whole genome shotgun (WGS) entry which is preliminary data.</text>
</comment>
<organism evidence="4 5">
    <name type="scientific">Puccinia coronata f. sp. avenae</name>
    <dbReference type="NCBI Taxonomy" id="200324"/>
    <lineage>
        <taxon>Eukaryota</taxon>
        <taxon>Fungi</taxon>
        <taxon>Dikarya</taxon>
        <taxon>Basidiomycota</taxon>
        <taxon>Pucciniomycotina</taxon>
        <taxon>Pucciniomycetes</taxon>
        <taxon>Pucciniales</taxon>
        <taxon>Pucciniaceae</taxon>
        <taxon>Puccinia</taxon>
    </lineage>
</organism>
<evidence type="ECO:0000259" key="2">
    <source>
        <dbReference type="Pfam" id="PF07727"/>
    </source>
</evidence>
<gene>
    <name evidence="4" type="ORF">PCASD_15316</name>
</gene>
<dbReference type="PANTHER" id="PTHR11439">
    <property type="entry name" value="GAG-POL-RELATED RETROTRANSPOSON"/>
    <property type="match status" value="1"/>
</dbReference>
<protein>
    <submittedName>
        <fullName evidence="4">Uncharacterized protein</fullName>
    </submittedName>
</protein>
<dbReference type="AlphaFoldDB" id="A0A2N5UBA1"/>
<feature type="domain" description="Retroviral polymerase SH3-like" evidence="3">
    <location>
        <begin position="1"/>
        <end position="40"/>
    </location>
</feature>
<evidence type="ECO:0000313" key="4">
    <source>
        <dbReference type="EMBL" id="PLW35014.1"/>
    </source>
</evidence>
<dbReference type="Pfam" id="PF07727">
    <property type="entry name" value="RVT_2"/>
    <property type="match status" value="1"/>
</dbReference>
<dbReference type="Proteomes" id="UP000235392">
    <property type="component" value="Unassembled WGS sequence"/>
</dbReference>
<evidence type="ECO:0000313" key="5">
    <source>
        <dbReference type="Proteomes" id="UP000235392"/>
    </source>
</evidence>
<feature type="domain" description="Reverse transcriptase Ty1/copia-type" evidence="2">
    <location>
        <begin position="170"/>
        <end position="413"/>
    </location>
</feature>
<feature type="compositionally biased region" description="Polar residues" evidence="1">
    <location>
        <begin position="52"/>
        <end position="67"/>
    </location>
</feature>
<dbReference type="InterPro" id="IPR013103">
    <property type="entry name" value="RVT_2"/>
</dbReference>
<dbReference type="PANTHER" id="PTHR11439:SF467">
    <property type="entry name" value="INTEGRASE CATALYTIC DOMAIN-CONTAINING PROTEIN"/>
    <property type="match status" value="1"/>
</dbReference>
<accession>A0A2N5UBA1</accession>
<dbReference type="SUPFAM" id="SSF56672">
    <property type="entry name" value="DNA/RNA polymerases"/>
    <property type="match status" value="1"/>
</dbReference>
<proteinExistence type="predicted"/>
<dbReference type="EMBL" id="PGCI01000186">
    <property type="protein sequence ID" value="PLW35014.1"/>
    <property type="molecule type" value="Genomic_DNA"/>
</dbReference>